<protein>
    <submittedName>
        <fullName evidence="1">Uncharacterized protein</fullName>
    </submittedName>
</protein>
<proteinExistence type="predicted"/>
<dbReference type="OrthoDB" id="109039at2759"/>
<organism evidence="1 2">
    <name type="scientific">Phytophthora megakarya</name>
    <dbReference type="NCBI Taxonomy" id="4795"/>
    <lineage>
        <taxon>Eukaryota</taxon>
        <taxon>Sar</taxon>
        <taxon>Stramenopiles</taxon>
        <taxon>Oomycota</taxon>
        <taxon>Peronosporomycetes</taxon>
        <taxon>Peronosporales</taxon>
        <taxon>Peronosporaceae</taxon>
        <taxon>Phytophthora</taxon>
    </lineage>
</organism>
<gene>
    <name evidence="1" type="ORF">PHMEG_00026672</name>
</gene>
<dbReference type="EMBL" id="NBNE01006559">
    <property type="protein sequence ID" value="OWZ01869.1"/>
    <property type="molecule type" value="Genomic_DNA"/>
</dbReference>
<evidence type="ECO:0000313" key="1">
    <source>
        <dbReference type="EMBL" id="OWZ01869.1"/>
    </source>
</evidence>
<name>A0A225VA85_9STRA</name>
<dbReference type="AlphaFoldDB" id="A0A225VA85"/>
<dbReference type="Proteomes" id="UP000198211">
    <property type="component" value="Unassembled WGS sequence"/>
</dbReference>
<reference evidence="2" key="1">
    <citation type="submission" date="2017-03" db="EMBL/GenBank/DDBJ databases">
        <title>Phytopthora megakarya and P. palmivora, two closely related causual agents of cacao black pod achieved similar genome size and gene model numbers by different mechanisms.</title>
        <authorList>
            <person name="Ali S."/>
            <person name="Shao J."/>
            <person name="Larry D.J."/>
            <person name="Kronmiller B."/>
            <person name="Shen D."/>
            <person name="Strem M.D."/>
            <person name="Melnick R.L."/>
            <person name="Guiltinan M.J."/>
            <person name="Tyler B.M."/>
            <person name="Meinhardt L.W."/>
            <person name="Bailey B.A."/>
        </authorList>
    </citation>
    <scope>NUCLEOTIDE SEQUENCE [LARGE SCALE GENOMIC DNA]</scope>
    <source>
        <strain evidence="2">zdho120</strain>
    </source>
</reference>
<sequence length="88" mass="10190">MLDLAALFKTKDGSFLQHFRDVRYPGRLDRDGFRDVPSHLALTKTIEPYDKGERRHRLSDRALARVLLDVRSTLQVPSRWAQDITEGP</sequence>
<evidence type="ECO:0000313" key="2">
    <source>
        <dbReference type="Proteomes" id="UP000198211"/>
    </source>
</evidence>
<comment type="caution">
    <text evidence="1">The sequence shown here is derived from an EMBL/GenBank/DDBJ whole genome shotgun (WGS) entry which is preliminary data.</text>
</comment>
<keyword evidence="2" id="KW-1185">Reference proteome</keyword>
<accession>A0A225VA85</accession>